<feature type="compositionally biased region" description="Basic and acidic residues" evidence="1">
    <location>
        <begin position="517"/>
        <end position="531"/>
    </location>
</feature>
<comment type="caution">
    <text evidence="5">The sequence shown here is derived from an EMBL/GenBank/DDBJ whole genome shotgun (WGS) entry which is preliminary data.</text>
</comment>
<dbReference type="GO" id="GO:0004905">
    <property type="term" value="F:type I interferon receptor activity"/>
    <property type="evidence" value="ECO:0007669"/>
    <property type="project" value="TreeGrafter"/>
</dbReference>
<dbReference type="Pfam" id="PF09294">
    <property type="entry name" value="Interfer-bind"/>
    <property type="match status" value="2"/>
</dbReference>
<feature type="region of interest" description="Disordered" evidence="1">
    <location>
        <begin position="515"/>
        <end position="555"/>
    </location>
</feature>
<reference evidence="5" key="1">
    <citation type="journal article" date="2023" name="DNA Res.">
        <title>Chromosome-level genome assembly of Phrynocephalus forsythii using third-generation DNA sequencing and Hi-C analysis.</title>
        <authorList>
            <person name="Qi Y."/>
            <person name="Zhao W."/>
            <person name="Zhao Y."/>
            <person name="Niu C."/>
            <person name="Cao S."/>
            <person name="Zhang Y."/>
        </authorList>
    </citation>
    <scope>NUCLEOTIDE SEQUENCE</scope>
    <source>
        <tissue evidence="5">Muscle</tissue>
    </source>
</reference>
<feature type="chain" id="PRO_5040326733" description="Fibronectin type-III domain-containing protein" evidence="3">
    <location>
        <begin position="22"/>
        <end position="555"/>
    </location>
</feature>
<dbReference type="Pfam" id="PF01108">
    <property type="entry name" value="Tissue_fac"/>
    <property type="match status" value="1"/>
</dbReference>
<dbReference type="InterPro" id="IPR036116">
    <property type="entry name" value="FN3_sf"/>
</dbReference>
<dbReference type="Proteomes" id="UP001142489">
    <property type="component" value="Unassembled WGS sequence"/>
</dbReference>
<keyword evidence="2" id="KW-0812">Transmembrane</keyword>
<keyword evidence="2" id="KW-1133">Transmembrane helix</keyword>
<evidence type="ECO:0000313" key="6">
    <source>
        <dbReference type="Proteomes" id="UP001142489"/>
    </source>
</evidence>
<gene>
    <name evidence="5" type="ORF">JRQ81_020045</name>
</gene>
<dbReference type="PANTHER" id="PTHR20859:SF54">
    <property type="entry name" value="INTERFERON ALPHA_BETA RECEPTOR 1"/>
    <property type="match status" value="1"/>
</dbReference>
<dbReference type="Gene3D" id="2.60.40.10">
    <property type="entry name" value="Immunoglobulins"/>
    <property type="match status" value="4"/>
</dbReference>
<organism evidence="5 6">
    <name type="scientific">Phrynocephalus forsythii</name>
    <dbReference type="NCBI Taxonomy" id="171643"/>
    <lineage>
        <taxon>Eukaryota</taxon>
        <taxon>Metazoa</taxon>
        <taxon>Chordata</taxon>
        <taxon>Craniata</taxon>
        <taxon>Vertebrata</taxon>
        <taxon>Euteleostomi</taxon>
        <taxon>Lepidosauria</taxon>
        <taxon>Squamata</taxon>
        <taxon>Bifurcata</taxon>
        <taxon>Unidentata</taxon>
        <taxon>Episquamata</taxon>
        <taxon>Toxicofera</taxon>
        <taxon>Iguania</taxon>
        <taxon>Acrodonta</taxon>
        <taxon>Agamidae</taxon>
        <taxon>Agaminae</taxon>
        <taxon>Phrynocephalus</taxon>
    </lineage>
</organism>
<evidence type="ECO:0000256" key="2">
    <source>
        <dbReference type="SAM" id="Phobius"/>
    </source>
</evidence>
<protein>
    <recommendedName>
        <fullName evidence="4">Fibronectin type-III domain-containing protein</fullName>
    </recommendedName>
</protein>
<keyword evidence="3" id="KW-0732">Signal</keyword>
<evidence type="ECO:0000256" key="3">
    <source>
        <dbReference type="SAM" id="SignalP"/>
    </source>
</evidence>
<evidence type="ECO:0000259" key="4">
    <source>
        <dbReference type="PROSITE" id="PS50853"/>
    </source>
</evidence>
<dbReference type="InterPro" id="IPR003961">
    <property type="entry name" value="FN3_dom"/>
</dbReference>
<dbReference type="PANTHER" id="PTHR20859">
    <property type="entry name" value="INTERFERON/INTERLEUKIN RECEPTOR"/>
    <property type="match status" value="1"/>
</dbReference>
<dbReference type="EMBL" id="JAPFRF010000010">
    <property type="protein sequence ID" value="KAJ7320534.1"/>
    <property type="molecule type" value="Genomic_DNA"/>
</dbReference>
<sequence length="555" mass="62942">MAGARALLAALAALGMARACAELCLDQPYNISVHIVNTNIILKWNWDNPCNLNVTFSARYQELEEDMVIDTEGWSFISECQNVAITECDISSTIENYYYDHVVSLRVNTERNHSSWASLTFCPDIEAQIGPPEVWLESINGNEKVNILHPETNQPKQMWNELLRYELTIWKNSSHPEEKKQDVFPGQFIYDLEAETIYCLKVKARLDSKIGLYSPVYCKQTPKAWVGLPLPENVRVHALNMKYLLYWDGLYDGQVSFLVQCLPRYRAMQSRDISKDWHNVTGCENITTRYCDLSSCVDSEGSYYFHVQAVDNRNKSPWSKMLQLDSTEDNEIGPPSVKLNISEDSITVFIASPGESENNPMSKVYELSYRVWYWPNSSYTKKKELGDKSSPPYVISDLMPSTLYCLQVQAFSQIYNKSSRMSNVTCIETAKGKSVRSTIIMVFLVTLAVGVSITGLICCAWRQIKYAFFPKCNPPVNIESIGGKHLNSSYLLTSEKPTEDSVVIVDSIIPNEADLTASKDQKESEEVRRDSGNYSTEDDISESNECCKPPELKPV</sequence>
<dbReference type="OrthoDB" id="9944680at2759"/>
<feature type="transmembrane region" description="Helical" evidence="2">
    <location>
        <begin position="439"/>
        <end position="461"/>
    </location>
</feature>
<feature type="signal peptide" evidence="3">
    <location>
        <begin position="1"/>
        <end position="21"/>
    </location>
</feature>
<dbReference type="InterPro" id="IPR050650">
    <property type="entry name" value="Type-II_Cytokine-TF_Rcpt"/>
</dbReference>
<dbReference type="SMART" id="SM00060">
    <property type="entry name" value="FN3"/>
    <property type="match status" value="2"/>
</dbReference>
<name>A0A9Q0XNK8_9SAUR</name>
<accession>A0A9Q0XNK8</accession>
<dbReference type="FunFam" id="2.60.40.10:FF:000842">
    <property type="entry name" value="Interferon receptor 1 isoform 4"/>
    <property type="match status" value="1"/>
</dbReference>
<proteinExistence type="predicted"/>
<dbReference type="InterPro" id="IPR013783">
    <property type="entry name" value="Ig-like_fold"/>
</dbReference>
<dbReference type="SUPFAM" id="SSF49265">
    <property type="entry name" value="Fibronectin type III"/>
    <property type="match status" value="4"/>
</dbReference>
<dbReference type="InterPro" id="IPR015373">
    <property type="entry name" value="Interferon/interleukin_rcp_dom"/>
</dbReference>
<dbReference type="PROSITE" id="PS50853">
    <property type="entry name" value="FN3"/>
    <property type="match status" value="1"/>
</dbReference>
<dbReference type="CDD" id="cd00063">
    <property type="entry name" value="FN3"/>
    <property type="match status" value="1"/>
</dbReference>
<dbReference type="GO" id="GO:0005886">
    <property type="term" value="C:plasma membrane"/>
    <property type="evidence" value="ECO:0007669"/>
    <property type="project" value="TreeGrafter"/>
</dbReference>
<keyword evidence="6" id="KW-1185">Reference proteome</keyword>
<evidence type="ECO:0000313" key="5">
    <source>
        <dbReference type="EMBL" id="KAJ7320534.1"/>
    </source>
</evidence>
<keyword evidence="2" id="KW-0472">Membrane</keyword>
<evidence type="ECO:0000256" key="1">
    <source>
        <dbReference type="SAM" id="MobiDB-lite"/>
    </source>
</evidence>
<dbReference type="AlphaFoldDB" id="A0A9Q0XNK8"/>
<feature type="domain" description="Fibronectin type-III" evidence="4">
    <location>
        <begin position="331"/>
        <end position="432"/>
    </location>
</feature>